<proteinExistence type="predicted"/>
<dbReference type="Proteomes" id="UP001596337">
    <property type="component" value="Unassembled WGS sequence"/>
</dbReference>
<organism evidence="1 2">
    <name type="scientific">Haloechinothrix salitolerans</name>
    <dbReference type="NCBI Taxonomy" id="926830"/>
    <lineage>
        <taxon>Bacteria</taxon>
        <taxon>Bacillati</taxon>
        <taxon>Actinomycetota</taxon>
        <taxon>Actinomycetes</taxon>
        <taxon>Pseudonocardiales</taxon>
        <taxon>Pseudonocardiaceae</taxon>
        <taxon>Haloechinothrix</taxon>
    </lineage>
</organism>
<dbReference type="EMBL" id="JBHSXX010000001">
    <property type="protein sequence ID" value="MFC6870865.1"/>
    <property type="molecule type" value="Genomic_DNA"/>
</dbReference>
<dbReference type="RefSeq" id="WP_345399051.1">
    <property type="nucleotide sequence ID" value="NZ_BAABLA010000080.1"/>
</dbReference>
<evidence type="ECO:0000313" key="2">
    <source>
        <dbReference type="Proteomes" id="UP001596337"/>
    </source>
</evidence>
<sequence>MLLAKKTWWVVTLVLTGAVAGTIAVTTAFVPGVDDIKDPLGRPSGLAKEVIFSASEFDRLTGILVPKHSELSERIGVLNGVATELAAVVDEAGTLAPVSAQINSDTDDVVNIADPLPRRIGDVTERAEQANATVSALGQSVGSVTYELRRVLAAQKVVYGSLQTLGPRAEEIRKTLQEIEKSSEHVAPFSPLIQLLSEVDTTGLSVLGGGR</sequence>
<protein>
    <submittedName>
        <fullName evidence="1">Uncharacterized protein</fullName>
    </submittedName>
</protein>
<dbReference type="SUPFAM" id="SSF58104">
    <property type="entry name" value="Methyl-accepting chemotaxis protein (MCP) signaling domain"/>
    <property type="match status" value="1"/>
</dbReference>
<evidence type="ECO:0000313" key="1">
    <source>
        <dbReference type="EMBL" id="MFC6870865.1"/>
    </source>
</evidence>
<reference evidence="2" key="1">
    <citation type="journal article" date="2019" name="Int. J. Syst. Evol. Microbiol.">
        <title>The Global Catalogue of Microorganisms (GCM) 10K type strain sequencing project: providing services to taxonomists for standard genome sequencing and annotation.</title>
        <authorList>
            <consortium name="The Broad Institute Genomics Platform"/>
            <consortium name="The Broad Institute Genome Sequencing Center for Infectious Disease"/>
            <person name="Wu L."/>
            <person name="Ma J."/>
        </authorList>
    </citation>
    <scope>NUCLEOTIDE SEQUENCE [LARGE SCALE GENOMIC DNA]</scope>
    <source>
        <strain evidence="2">KCTC 32255</strain>
    </source>
</reference>
<keyword evidence="2" id="KW-1185">Reference proteome</keyword>
<gene>
    <name evidence="1" type="ORF">ACFQGD_27430</name>
</gene>
<name>A0ABW2C686_9PSEU</name>
<accession>A0ABW2C686</accession>
<comment type="caution">
    <text evidence="1">The sequence shown here is derived from an EMBL/GenBank/DDBJ whole genome shotgun (WGS) entry which is preliminary data.</text>
</comment>